<feature type="region of interest" description="Disordered" evidence="1">
    <location>
        <begin position="22"/>
        <end position="72"/>
    </location>
</feature>
<reference evidence="2" key="1">
    <citation type="submission" date="2021-01" db="EMBL/GenBank/DDBJ databases">
        <authorList>
            <person name="Corre E."/>
            <person name="Pelletier E."/>
            <person name="Niang G."/>
            <person name="Scheremetjew M."/>
            <person name="Finn R."/>
            <person name="Kale V."/>
            <person name="Holt S."/>
            <person name="Cochrane G."/>
            <person name="Meng A."/>
            <person name="Brown T."/>
            <person name="Cohen L."/>
        </authorList>
    </citation>
    <scope>NUCLEOTIDE SEQUENCE</scope>
    <source>
        <strain evidence="2">UIO037</strain>
    </source>
</reference>
<dbReference type="EMBL" id="HBKO01002133">
    <property type="protein sequence ID" value="CAE2195710.1"/>
    <property type="molecule type" value="Transcribed_RNA"/>
</dbReference>
<protein>
    <submittedName>
        <fullName evidence="2">Uncharacterized protein</fullName>
    </submittedName>
</protein>
<organism evidence="2">
    <name type="scientific">Prymnesium polylepis</name>
    <dbReference type="NCBI Taxonomy" id="72548"/>
    <lineage>
        <taxon>Eukaryota</taxon>
        <taxon>Haptista</taxon>
        <taxon>Haptophyta</taxon>
        <taxon>Prymnesiophyceae</taxon>
        <taxon>Prymnesiales</taxon>
        <taxon>Prymnesiaceae</taxon>
        <taxon>Prymnesium</taxon>
    </lineage>
</organism>
<dbReference type="AlphaFoldDB" id="A0A7S4HD88"/>
<accession>A0A7S4HD88</accession>
<sequence>MSKTDEGEVVIWRSQVGPDGMVSGVMQAQVSEVSGEMQPQVPKQPEPTRNAEPEEETSEEQQPQRGQRSTLLDGIERKQTMIDGGSTIQIAAVVGGQAINRYGQILARVDQPEDVA</sequence>
<gene>
    <name evidence="2" type="ORF">CPOL0286_LOCUS1064</name>
</gene>
<proteinExistence type="predicted"/>
<name>A0A7S4HD88_9EUKA</name>
<evidence type="ECO:0000313" key="2">
    <source>
        <dbReference type="EMBL" id="CAE2195710.1"/>
    </source>
</evidence>
<evidence type="ECO:0000256" key="1">
    <source>
        <dbReference type="SAM" id="MobiDB-lite"/>
    </source>
</evidence>